<comment type="caution">
    <text evidence="1">The sequence shown here is derived from an EMBL/GenBank/DDBJ whole genome shotgun (WGS) entry which is preliminary data.</text>
</comment>
<dbReference type="Proteomes" id="UP001589774">
    <property type="component" value="Unassembled WGS sequence"/>
</dbReference>
<proteinExistence type="predicted"/>
<accession>A0ABV6HPY9</accession>
<evidence type="ECO:0000313" key="1">
    <source>
        <dbReference type="EMBL" id="MFC0320737.1"/>
    </source>
</evidence>
<sequence length="462" mass="53973">MKQQNEEWIISAKRTLSWFIDILGQSEWERRRKLVVDYFKSLETITLTEVDIQKRNIDTRFKPIAVYDDWMAWYMYLIESVLDRPGVDDPLQSARIYPFFSAIGRYIEPLKNMEGIDERLKVMLNEKQNKPDSTLFELAVAILYHRNGWKVKFLKEDRYKKTPDFEVFRTGQSFWVECKRLAKVPEYAEKERREWQKRFHHLTNAMRIHDVSAHAEIIFKVPLEDTLEECLGGAFYAYLKSGMLNNGAWLKHEQIEFKAKKIDISAINERLDKLGVRANSPQMVHLITDEYDMHGNYTQLISPSEIVAVGPDDNLHVLNRFYYGIHAAYSAKWECVADSSIDKKAKDVKKTLSKAVSQIPPHGEGIIHIGYETVMGPAVEFRRHEKTSDTVSNFNFSEKSIEAVYCHAIQPLCKIGEWECAETTIFFEKHPHKLFSERLLLDPPETIVRNSTHWMEDISGKQ</sequence>
<gene>
    <name evidence="1" type="ORF">ACFFI0_20595</name>
</gene>
<evidence type="ECO:0000313" key="2">
    <source>
        <dbReference type="Proteomes" id="UP001589774"/>
    </source>
</evidence>
<keyword evidence="2" id="KW-1185">Reference proteome</keyword>
<dbReference type="EMBL" id="JBHLWO010000002">
    <property type="protein sequence ID" value="MFC0320737.1"/>
    <property type="molecule type" value="Genomic_DNA"/>
</dbReference>
<organism evidence="1 2">
    <name type="scientific">Olivibacter oleidegradans</name>
    <dbReference type="NCBI Taxonomy" id="760123"/>
    <lineage>
        <taxon>Bacteria</taxon>
        <taxon>Pseudomonadati</taxon>
        <taxon>Bacteroidota</taxon>
        <taxon>Sphingobacteriia</taxon>
        <taxon>Sphingobacteriales</taxon>
        <taxon>Sphingobacteriaceae</taxon>
        <taxon>Olivibacter</taxon>
    </lineage>
</organism>
<dbReference type="RefSeq" id="WP_377477661.1">
    <property type="nucleotide sequence ID" value="NZ_JBHLWO010000002.1"/>
</dbReference>
<protein>
    <submittedName>
        <fullName evidence="1">Uncharacterized protein</fullName>
    </submittedName>
</protein>
<reference evidence="1 2" key="1">
    <citation type="submission" date="2024-09" db="EMBL/GenBank/DDBJ databases">
        <authorList>
            <person name="Sun Q."/>
            <person name="Mori K."/>
        </authorList>
    </citation>
    <scope>NUCLEOTIDE SEQUENCE [LARGE SCALE GENOMIC DNA]</scope>
    <source>
        <strain evidence="1 2">CCM 7765</strain>
    </source>
</reference>
<name>A0ABV6HPY9_9SPHI</name>